<organism evidence="4 5">
    <name type="scientific">Aphanomyces stellatus</name>
    <dbReference type="NCBI Taxonomy" id="120398"/>
    <lineage>
        <taxon>Eukaryota</taxon>
        <taxon>Sar</taxon>
        <taxon>Stramenopiles</taxon>
        <taxon>Oomycota</taxon>
        <taxon>Saprolegniomycetes</taxon>
        <taxon>Saprolegniales</taxon>
        <taxon>Verrucalvaceae</taxon>
        <taxon>Aphanomyces</taxon>
    </lineage>
</organism>
<dbReference type="Gene3D" id="1.20.1280.50">
    <property type="match status" value="1"/>
</dbReference>
<proteinExistence type="predicted"/>
<feature type="domain" description="F-box" evidence="2">
    <location>
        <begin position="515"/>
        <end position="553"/>
    </location>
</feature>
<evidence type="ECO:0000256" key="1">
    <source>
        <dbReference type="SAM" id="MobiDB-lite"/>
    </source>
</evidence>
<keyword evidence="5" id="KW-1185">Reference proteome</keyword>
<evidence type="ECO:0000313" key="3">
    <source>
        <dbReference type="EMBL" id="KAF0696839.1"/>
    </source>
</evidence>
<dbReference type="InterPro" id="IPR001810">
    <property type="entry name" value="F-box_dom"/>
</dbReference>
<reference evidence="3" key="2">
    <citation type="submission" date="2019-06" db="EMBL/GenBank/DDBJ databases">
        <title>Genomics analysis of Aphanomyces spp. identifies a new class of oomycete effector associated with host adaptation.</title>
        <authorList>
            <person name="Gaulin E."/>
        </authorList>
    </citation>
    <scope>NUCLEOTIDE SEQUENCE</scope>
    <source>
        <strain evidence="3">CBS 578.67</strain>
    </source>
</reference>
<evidence type="ECO:0000313" key="4">
    <source>
        <dbReference type="EMBL" id="VFT89291.1"/>
    </source>
</evidence>
<dbReference type="EMBL" id="VJMH01005369">
    <property type="protein sequence ID" value="KAF0696839.1"/>
    <property type="molecule type" value="Genomic_DNA"/>
</dbReference>
<name>A0A485KXJ3_9STRA</name>
<dbReference type="Pfam" id="PF12937">
    <property type="entry name" value="F-box-like"/>
    <property type="match status" value="1"/>
</dbReference>
<evidence type="ECO:0000259" key="2">
    <source>
        <dbReference type="Pfam" id="PF12937"/>
    </source>
</evidence>
<evidence type="ECO:0000313" key="5">
    <source>
        <dbReference type="Proteomes" id="UP000332933"/>
    </source>
</evidence>
<dbReference type="AlphaFoldDB" id="A0A485KXJ3"/>
<dbReference type="Proteomes" id="UP000332933">
    <property type="component" value="Unassembled WGS sequence"/>
</dbReference>
<protein>
    <submittedName>
        <fullName evidence="4">Aste57867_12440 protein</fullName>
    </submittedName>
</protein>
<reference evidence="4 5" key="1">
    <citation type="submission" date="2019-03" db="EMBL/GenBank/DDBJ databases">
        <authorList>
            <person name="Gaulin E."/>
            <person name="Dumas B."/>
        </authorList>
    </citation>
    <scope>NUCLEOTIDE SEQUENCE [LARGE SCALE GENOMIC DNA]</scope>
    <source>
        <strain evidence="4">CBS 568.67</strain>
    </source>
</reference>
<dbReference type="OrthoDB" id="67555at2759"/>
<dbReference type="SUPFAM" id="SSF81383">
    <property type="entry name" value="F-box domain"/>
    <property type="match status" value="1"/>
</dbReference>
<accession>A0A485KXJ3</accession>
<feature type="compositionally biased region" description="Basic and acidic residues" evidence="1">
    <location>
        <begin position="614"/>
        <end position="625"/>
    </location>
</feature>
<dbReference type="InterPro" id="IPR036047">
    <property type="entry name" value="F-box-like_dom_sf"/>
</dbReference>
<dbReference type="EMBL" id="CAADRA010005390">
    <property type="protein sequence ID" value="VFT89291.1"/>
    <property type="molecule type" value="Genomic_DNA"/>
</dbReference>
<feature type="compositionally biased region" description="Basic residues" evidence="1">
    <location>
        <begin position="629"/>
        <end position="638"/>
    </location>
</feature>
<sequence length="638" mass="70035">MASGAAAALDALVGRLARQICVKDTPSWEELHEHLGMLLRTPLHLRATLRQAAWCTHSSVFTGVAAAVAKGLVDLADTDDALHQVFLALTDKLMQPCKDSRGHILKACKWTGVIGPTQRCAKLWDALLPALQTFLVRGPSLMKTLLPSVDLRSLAASHMQCTLPAVHHLLHLVVHATTDADAHALVFYVVDVILALDWTDDAITFRDELLARVFSFLTNLPFQTHSSNTSLAAIRAALVRHAKAAHEGTTLLAQLTSTVSHEFALDLCSDLYDQWTASSVDESTLPSSSLPSSSLPSSFPSSSLKVSLASSPKPSSSSWEESTLPLSSLSLVSLASSPDLSTATRWTPSSSSSLDTLVSFQNGHFVLLVGFCAHTTYVDAAALDGLLVDLLDRSKLSIDRMFAALYVASHRHLALPSHALMEHDPLLGRLPPPLVEHALAMTLPSHEVHRRMHAIGFNDAMSVVPSIPFAAQPVHIRALDVVRFHRVPRLPSMQRPWTPGLPPATVPVNQHLHMDVLQHVFSFLSDKRLCRLASVCRVFHTAAQDPFLWQQLYAKFGTVCTHPPTVEHEWRAMYKARTIKMRRGRRPKGKGRILTLMCDRCGCNHLSATAVQQEKHTARHLHQETTSKNTKKRVRSSG</sequence>
<gene>
    <name evidence="4" type="primary">Aste57867_12440</name>
    <name evidence="3" type="ORF">As57867_012394</name>
    <name evidence="4" type="ORF">ASTE57867_12440</name>
</gene>
<feature type="region of interest" description="Disordered" evidence="1">
    <location>
        <begin position="614"/>
        <end position="638"/>
    </location>
</feature>